<evidence type="ECO:0000313" key="1">
    <source>
        <dbReference type="EMBL" id="PIQ86075.1"/>
    </source>
</evidence>
<gene>
    <name evidence="1" type="ORF">COV74_06195</name>
</gene>
<evidence type="ECO:0000313" key="2">
    <source>
        <dbReference type="Proteomes" id="UP000230859"/>
    </source>
</evidence>
<dbReference type="GO" id="GO:0003677">
    <property type="term" value="F:DNA binding"/>
    <property type="evidence" value="ECO:0007669"/>
    <property type="project" value="InterPro"/>
</dbReference>
<accession>A0A2H0LRG9</accession>
<name>A0A2H0LRG9_9BACT</name>
<organism evidence="1 2">
    <name type="scientific">Candidatus Abzuiibacterium crystallinum</name>
    <dbReference type="NCBI Taxonomy" id="1974748"/>
    <lineage>
        <taxon>Bacteria</taxon>
        <taxon>Pseudomonadati</taxon>
        <taxon>Candidatus Omnitrophota</taxon>
        <taxon>Candidatus Abzuiibacterium</taxon>
    </lineage>
</organism>
<dbReference type="GO" id="GO:0004803">
    <property type="term" value="F:transposase activity"/>
    <property type="evidence" value="ECO:0007669"/>
    <property type="project" value="InterPro"/>
</dbReference>
<dbReference type="EMBL" id="PCVY01000052">
    <property type="protein sequence ID" value="PIQ86075.1"/>
    <property type="molecule type" value="Genomic_DNA"/>
</dbReference>
<dbReference type="AlphaFoldDB" id="A0A2H0LRG9"/>
<dbReference type="Proteomes" id="UP000230859">
    <property type="component" value="Unassembled WGS sequence"/>
</dbReference>
<evidence type="ECO:0008006" key="3">
    <source>
        <dbReference type="Google" id="ProtNLM"/>
    </source>
</evidence>
<sequence length="102" mass="11414">MSGENVKKRRFDRDFKISAVKMVTEGGHKASEVARSLGIDPNQLYSWKHKFSDNGERAFPGKGHLTELAALRRQLREVETERDILKKAVGIFSKPTGNGLSS</sequence>
<dbReference type="GO" id="GO:0006313">
    <property type="term" value="P:DNA transposition"/>
    <property type="evidence" value="ECO:0007669"/>
    <property type="project" value="InterPro"/>
</dbReference>
<protein>
    <recommendedName>
        <fullName evidence="3">Transposase</fullName>
    </recommendedName>
</protein>
<dbReference type="InterPro" id="IPR009057">
    <property type="entry name" value="Homeodomain-like_sf"/>
</dbReference>
<comment type="caution">
    <text evidence="1">The sequence shown here is derived from an EMBL/GenBank/DDBJ whole genome shotgun (WGS) entry which is preliminary data.</text>
</comment>
<dbReference type="InterPro" id="IPR002514">
    <property type="entry name" value="Transposase_8"/>
</dbReference>
<dbReference type="Pfam" id="PF01527">
    <property type="entry name" value="HTH_Tnp_1"/>
    <property type="match status" value="1"/>
</dbReference>
<dbReference type="SUPFAM" id="SSF46689">
    <property type="entry name" value="Homeodomain-like"/>
    <property type="match status" value="1"/>
</dbReference>
<proteinExistence type="predicted"/>
<dbReference type="Gene3D" id="1.10.10.60">
    <property type="entry name" value="Homeodomain-like"/>
    <property type="match status" value="1"/>
</dbReference>
<reference evidence="1 2" key="1">
    <citation type="submission" date="2017-09" db="EMBL/GenBank/DDBJ databases">
        <title>Depth-based differentiation of microbial function through sediment-hosted aquifers and enrichment of novel symbionts in the deep terrestrial subsurface.</title>
        <authorList>
            <person name="Probst A.J."/>
            <person name="Ladd B."/>
            <person name="Jarett J.K."/>
            <person name="Geller-Mcgrath D.E."/>
            <person name="Sieber C.M."/>
            <person name="Emerson J.B."/>
            <person name="Anantharaman K."/>
            <person name="Thomas B.C."/>
            <person name="Malmstrom R."/>
            <person name="Stieglmeier M."/>
            <person name="Klingl A."/>
            <person name="Woyke T."/>
            <person name="Ryan C.M."/>
            <person name="Banfield J.F."/>
        </authorList>
    </citation>
    <scope>NUCLEOTIDE SEQUENCE [LARGE SCALE GENOMIC DNA]</scope>
    <source>
        <strain evidence="1">CG11_big_fil_rev_8_21_14_0_20_45_26</strain>
    </source>
</reference>